<evidence type="ECO:0000313" key="2">
    <source>
        <dbReference type="Proteomes" id="UP000078200"/>
    </source>
</evidence>
<reference evidence="1" key="1">
    <citation type="submission" date="2020-05" db="UniProtKB">
        <authorList>
            <consortium name="EnsemblMetazoa"/>
        </authorList>
    </citation>
    <scope>IDENTIFICATION</scope>
    <source>
        <strain evidence="1">TTRI</strain>
    </source>
</reference>
<dbReference type="EnsemblMetazoa" id="GAUT035333-RA">
    <property type="protein sequence ID" value="GAUT035333-PA"/>
    <property type="gene ID" value="GAUT035333"/>
</dbReference>
<dbReference type="Proteomes" id="UP000078200">
    <property type="component" value="Unassembled WGS sequence"/>
</dbReference>
<organism evidence="1 2">
    <name type="scientific">Glossina austeni</name>
    <name type="common">Savannah tsetse fly</name>
    <dbReference type="NCBI Taxonomy" id="7395"/>
    <lineage>
        <taxon>Eukaryota</taxon>
        <taxon>Metazoa</taxon>
        <taxon>Ecdysozoa</taxon>
        <taxon>Arthropoda</taxon>
        <taxon>Hexapoda</taxon>
        <taxon>Insecta</taxon>
        <taxon>Pterygota</taxon>
        <taxon>Neoptera</taxon>
        <taxon>Endopterygota</taxon>
        <taxon>Diptera</taxon>
        <taxon>Brachycera</taxon>
        <taxon>Muscomorpha</taxon>
        <taxon>Hippoboscoidea</taxon>
        <taxon>Glossinidae</taxon>
        <taxon>Glossina</taxon>
    </lineage>
</organism>
<evidence type="ECO:0000313" key="1">
    <source>
        <dbReference type="EnsemblMetazoa" id="GAUT035333-PA"/>
    </source>
</evidence>
<proteinExistence type="predicted"/>
<keyword evidence="2" id="KW-1185">Reference proteome</keyword>
<sequence length="107" mass="11870">MNRIITADAVLPDESEGFFLGFKPTPLLTRIIIIELAETLDHCNANASSGLPIDFDEDFDNEEGPCGIMFGDFAFGSELIYKYANEDFVLLPPCYIDIDSEVSVDIK</sequence>
<name>A0A1A9VF75_GLOAU</name>
<protein>
    <submittedName>
        <fullName evidence="1">Uncharacterized protein</fullName>
    </submittedName>
</protein>
<dbReference type="AlphaFoldDB" id="A0A1A9VF75"/>
<accession>A0A1A9VF75</accession>
<dbReference type="VEuPathDB" id="VectorBase:GAUT035333"/>